<dbReference type="EMBL" id="FNCV01000001">
    <property type="protein sequence ID" value="SDG37660.1"/>
    <property type="molecule type" value="Genomic_DNA"/>
</dbReference>
<keyword evidence="12" id="KW-1185">Reference proteome</keyword>
<dbReference type="GO" id="GO:0046872">
    <property type="term" value="F:metal ion binding"/>
    <property type="evidence" value="ECO:0007669"/>
    <property type="project" value="UniProtKB-KW"/>
</dbReference>
<feature type="chain" id="PRO_5011483765" evidence="9">
    <location>
        <begin position="32"/>
        <end position="431"/>
    </location>
</feature>
<reference evidence="12" key="1">
    <citation type="submission" date="2016-10" db="EMBL/GenBank/DDBJ databases">
        <authorList>
            <person name="Varghese N."/>
            <person name="Submissions S."/>
        </authorList>
    </citation>
    <scope>NUCLEOTIDE SEQUENCE [LARGE SCALE GENOMIC DNA]</scope>
    <source>
        <strain evidence="12">930I</strain>
    </source>
</reference>
<keyword evidence="6" id="KW-0482">Metalloprotease</keyword>
<evidence type="ECO:0000256" key="8">
    <source>
        <dbReference type="SAM" id="MobiDB-lite"/>
    </source>
</evidence>
<dbReference type="InterPro" id="IPR016047">
    <property type="entry name" value="M23ase_b-sheet_dom"/>
</dbReference>
<keyword evidence="5" id="KW-0862">Zinc</keyword>
<evidence type="ECO:0000256" key="2">
    <source>
        <dbReference type="ARBA" id="ARBA00022670"/>
    </source>
</evidence>
<feature type="signal peptide" evidence="9">
    <location>
        <begin position="1"/>
        <end position="31"/>
    </location>
</feature>
<dbReference type="GO" id="GO:0004222">
    <property type="term" value="F:metalloendopeptidase activity"/>
    <property type="evidence" value="ECO:0007669"/>
    <property type="project" value="TreeGrafter"/>
</dbReference>
<evidence type="ECO:0000256" key="5">
    <source>
        <dbReference type="ARBA" id="ARBA00022833"/>
    </source>
</evidence>
<protein>
    <submittedName>
        <fullName evidence="11">Septal ring factor EnvC, activator of murein hydrolases AmiA and AmiB</fullName>
    </submittedName>
</protein>
<comment type="cofactor">
    <cofactor evidence="1">
        <name>Zn(2+)</name>
        <dbReference type="ChEBI" id="CHEBI:29105"/>
    </cofactor>
</comment>
<evidence type="ECO:0000256" key="1">
    <source>
        <dbReference type="ARBA" id="ARBA00001947"/>
    </source>
</evidence>
<feature type="domain" description="M23ase beta-sheet core" evidence="10">
    <location>
        <begin position="332"/>
        <end position="422"/>
    </location>
</feature>
<keyword evidence="9" id="KW-0732">Signal</keyword>
<evidence type="ECO:0000256" key="4">
    <source>
        <dbReference type="ARBA" id="ARBA00022801"/>
    </source>
</evidence>
<keyword evidence="2" id="KW-0645">Protease</keyword>
<evidence type="ECO:0000313" key="11">
    <source>
        <dbReference type="EMBL" id="SDG37660.1"/>
    </source>
</evidence>
<evidence type="ECO:0000256" key="6">
    <source>
        <dbReference type="ARBA" id="ARBA00023049"/>
    </source>
</evidence>
<evidence type="ECO:0000256" key="7">
    <source>
        <dbReference type="SAM" id="Coils"/>
    </source>
</evidence>
<dbReference type="Proteomes" id="UP000217076">
    <property type="component" value="Unassembled WGS sequence"/>
</dbReference>
<evidence type="ECO:0000313" key="12">
    <source>
        <dbReference type="Proteomes" id="UP000217076"/>
    </source>
</evidence>
<proteinExistence type="predicted"/>
<dbReference type="InterPro" id="IPR011055">
    <property type="entry name" value="Dup_hybrid_motif"/>
</dbReference>
<name>A0A1G7TSV0_9PROT</name>
<evidence type="ECO:0000256" key="9">
    <source>
        <dbReference type="SAM" id="SignalP"/>
    </source>
</evidence>
<dbReference type="PANTHER" id="PTHR21666">
    <property type="entry name" value="PEPTIDASE-RELATED"/>
    <property type="match status" value="1"/>
</dbReference>
<sequence>MTGRAPSGGGRALFALPLAALLLAAPLAAQEAPPVDTIEPPDQALESLERSIAEEKARQAEAEKRARALKAEIDAVRRELVAAADRVQDREAALTYMENELSRLTREARQMSDTLDRRQAQRAQVLAALERLALRPGSALLVQPGDPADAVRSALLLRAAVPAIEASARELAGEIARLAEVRAALRQQRDRVASASDALAAEHQRLNHLFARKRELLAKAEETSAEVEAHLAQLANEAADLHDLIDKLNAERLALAARALAPRPTPPPAPEPAPVETAAASPKNPPTSPRADQLAALSGLSPGEAKGRMPLPATGRVIRRYGATDPDGGPASKGLTLATRPGAQVIAPFDGVVAYAGPFRGYGRIVIIDHGDSYHTLLAGLGRIDIAVGQRLLAGEPVGATPAEEDSNLYLELRRQGQPINPLPWMMARDG</sequence>
<dbReference type="InterPro" id="IPR050570">
    <property type="entry name" value="Cell_wall_metabolism_enzyme"/>
</dbReference>
<dbReference type="RefSeq" id="WP_092613956.1">
    <property type="nucleotide sequence ID" value="NZ_FNCV01000001.1"/>
</dbReference>
<feature type="coiled-coil region" evidence="7">
    <location>
        <begin position="45"/>
        <end position="121"/>
    </location>
</feature>
<keyword evidence="7" id="KW-0175">Coiled coil</keyword>
<dbReference type="AlphaFoldDB" id="A0A1G7TSV0"/>
<evidence type="ECO:0000259" key="10">
    <source>
        <dbReference type="Pfam" id="PF01551"/>
    </source>
</evidence>
<gene>
    <name evidence="11" type="ORF">SAMN05421742_10175</name>
</gene>
<evidence type="ECO:0000256" key="3">
    <source>
        <dbReference type="ARBA" id="ARBA00022723"/>
    </source>
</evidence>
<organism evidence="11 12">
    <name type="scientific">Roseospirillum parvum</name>
    <dbReference type="NCBI Taxonomy" id="83401"/>
    <lineage>
        <taxon>Bacteria</taxon>
        <taxon>Pseudomonadati</taxon>
        <taxon>Pseudomonadota</taxon>
        <taxon>Alphaproteobacteria</taxon>
        <taxon>Rhodospirillales</taxon>
        <taxon>Rhodospirillaceae</taxon>
        <taxon>Roseospirillum</taxon>
    </lineage>
</organism>
<dbReference type="GO" id="GO:0006508">
    <property type="term" value="P:proteolysis"/>
    <property type="evidence" value="ECO:0007669"/>
    <property type="project" value="UniProtKB-KW"/>
</dbReference>
<feature type="region of interest" description="Disordered" evidence="8">
    <location>
        <begin position="260"/>
        <end position="293"/>
    </location>
</feature>
<dbReference type="PANTHER" id="PTHR21666:SF288">
    <property type="entry name" value="CELL DIVISION PROTEIN YTFB"/>
    <property type="match status" value="1"/>
</dbReference>
<keyword evidence="4 11" id="KW-0378">Hydrolase</keyword>
<dbReference type="SUPFAM" id="SSF51261">
    <property type="entry name" value="Duplicated hybrid motif"/>
    <property type="match status" value="1"/>
</dbReference>
<keyword evidence="3" id="KW-0479">Metal-binding</keyword>
<feature type="compositionally biased region" description="Pro residues" evidence="8">
    <location>
        <begin position="263"/>
        <end position="273"/>
    </location>
</feature>
<dbReference type="Gene3D" id="2.70.70.10">
    <property type="entry name" value="Glucose Permease (Domain IIA)"/>
    <property type="match status" value="1"/>
</dbReference>
<dbReference type="STRING" id="83401.SAMN05421742_10175"/>
<accession>A0A1G7TSV0</accession>
<dbReference type="CDD" id="cd12797">
    <property type="entry name" value="M23_peptidase"/>
    <property type="match status" value="1"/>
</dbReference>
<dbReference type="OrthoDB" id="9809144at2"/>
<feature type="coiled-coil region" evidence="7">
    <location>
        <begin position="168"/>
        <end position="251"/>
    </location>
</feature>
<dbReference type="Pfam" id="PF01551">
    <property type="entry name" value="Peptidase_M23"/>
    <property type="match status" value="1"/>
</dbReference>